<dbReference type="EMBL" id="RCZH01000003">
    <property type="protein sequence ID" value="TPG43934.1"/>
    <property type="molecule type" value="Genomic_DNA"/>
</dbReference>
<evidence type="ECO:0000313" key="1">
    <source>
        <dbReference type="EMBL" id="TPG43934.1"/>
    </source>
</evidence>
<dbReference type="OrthoDB" id="1417969at2"/>
<protein>
    <recommendedName>
        <fullName evidence="3">Lipoprotein</fullName>
    </recommendedName>
</protein>
<evidence type="ECO:0000313" key="2">
    <source>
        <dbReference type="Proteomes" id="UP000319700"/>
    </source>
</evidence>
<name>A0A502F3X1_9FLAO</name>
<proteinExistence type="predicted"/>
<gene>
    <name evidence="1" type="ORF">EAH81_05115</name>
</gene>
<sequence>MKKYASLLFFALLLNGCDDGDLKVDTIDFNTVASTNCDTTNTLLYKIKDRESLLLQLAPSSLINNPTLLDTLTYNIDNSNFRVLYRAYDGAVGVPNICGIIPPKTPNVIEEWVGTQGKIQITTTQITSVPSEVDGSTRVTGYNHSIVFKNITFLKPSGPQVEQEYVFGDFKITITPTPITFAKPEEAGECPDLKQVYNYNAAFYIMLQNFDPTLFVNEATPAGHPRTRDITATQNNVVYRTLTGVALNKDYFCQVTTPTNPAVKETWNGTNGTVEVTTQIAGNLVQHTIVIKDVTLVKGNSSFKLGNNFAMGTITKSLN</sequence>
<accession>A0A502F3X1</accession>
<reference evidence="1 2" key="1">
    <citation type="journal article" date="2019" name="Environ. Microbiol.">
        <title>Species interactions and distinct microbial communities in high Arctic permafrost affected cryosols are associated with the CH4 and CO2 gas fluxes.</title>
        <authorList>
            <person name="Altshuler I."/>
            <person name="Hamel J."/>
            <person name="Turney S."/>
            <person name="Magnuson E."/>
            <person name="Levesque R."/>
            <person name="Greer C."/>
            <person name="Whyte L.G."/>
        </authorList>
    </citation>
    <scope>NUCLEOTIDE SEQUENCE [LARGE SCALE GENOMIC DNA]</scope>
    <source>
        <strain evidence="1 2">42</strain>
    </source>
</reference>
<dbReference type="RefSeq" id="WP_140504456.1">
    <property type="nucleotide sequence ID" value="NZ_RCZH01000003.1"/>
</dbReference>
<keyword evidence="2" id="KW-1185">Reference proteome</keyword>
<dbReference type="Proteomes" id="UP000319700">
    <property type="component" value="Unassembled WGS sequence"/>
</dbReference>
<dbReference type="AlphaFoldDB" id="A0A502F3X1"/>
<comment type="caution">
    <text evidence="1">The sequence shown here is derived from an EMBL/GenBank/DDBJ whole genome shotgun (WGS) entry which is preliminary data.</text>
</comment>
<organism evidence="1 2">
    <name type="scientific">Flavobacterium pectinovorum</name>
    <dbReference type="NCBI Taxonomy" id="29533"/>
    <lineage>
        <taxon>Bacteria</taxon>
        <taxon>Pseudomonadati</taxon>
        <taxon>Bacteroidota</taxon>
        <taxon>Flavobacteriia</taxon>
        <taxon>Flavobacteriales</taxon>
        <taxon>Flavobacteriaceae</taxon>
        <taxon>Flavobacterium</taxon>
    </lineage>
</organism>
<evidence type="ECO:0008006" key="3">
    <source>
        <dbReference type="Google" id="ProtNLM"/>
    </source>
</evidence>